<name>A0A8J2PAE1_9HEXA</name>
<evidence type="ECO:0000313" key="2">
    <source>
        <dbReference type="EMBL" id="CAG7820886.1"/>
    </source>
</evidence>
<keyword evidence="3" id="KW-1185">Reference proteome</keyword>
<reference evidence="2" key="1">
    <citation type="submission" date="2021-06" db="EMBL/GenBank/DDBJ databases">
        <authorList>
            <person name="Hodson N. C."/>
            <person name="Mongue J. A."/>
            <person name="Jaron S. K."/>
        </authorList>
    </citation>
    <scope>NUCLEOTIDE SEQUENCE</scope>
</reference>
<feature type="compositionally biased region" description="Polar residues" evidence="1">
    <location>
        <begin position="1"/>
        <end position="36"/>
    </location>
</feature>
<evidence type="ECO:0000256" key="1">
    <source>
        <dbReference type="SAM" id="MobiDB-lite"/>
    </source>
</evidence>
<accession>A0A8J2PAE1</accession>
<sequence length="123" mass="13403">MATSRTRAASKSFQNSSAGDDSGYNNSIASSNQISTNPSSGNNSGSDPNDAISTPVDLVRFETPETLPESIKTYSLNTVINSTWDLLNSLNPTDPIFQMLERCIIPFAEGGMDEKYLSERRVF</sequence>
<comment type="caution">
    <text evidence="2">The sequence shown here is derived from an EMBL/GenBank/DDBJ whole genome shotgun (WGS) entry which is preliminary data.</text>
</comment>
<feature type="region of interest" description="Disordered" evidence="1">
    <location>
        <begin position="1"/>
        <end position="56"/>
    </location>
</feature>
<proteinExistence type="predicted"/>
<feature type="non-terminal residue" evidence="2">
    <location>
        <position position="123"/>
    </location>
</feature>
<organism evidence="2 3">
    <name type="scientific">Allacma fusca</name>
    <dbReference type="NCBI Taxonomy" id="39272"/>
    <lineage>
        <taxon>Eukaryota</taxon>
        <taxon>Metazoa</taxon>
        <taxon>Ecdysozoa</taxon>
        <taxon>Arthropoda</taxon>
        <taxon>Hexapoda</taxon>
        <taxon>Collembola</taxon>
        <taxon>Symphypleona</taxon>
        <taxon>Sminthuridae</taxon>
        <taxon>Allacma</taxon>
    </lineage>
</organism>
<gene>
    <name evidence="2" type="ORF">AFUS01_LOCUS31257</name>
</gene>
<dbReference type="EMBL" id="CAJVCH010493163">
    <property type="protein sequence ID" value="CAG7820886.1"/>
    <property type="molecule type" value="Genomic_DNA"/>
</dbReference>
<evidence type="ECO:0000313" key="3">
    <source>
        <dbReference type="Proteomes" id="UP000708208"/>
    </source>
</evidence>
<protein>
    <submittedName>
        <fullName evidence="2">Uncharacterized protein</fullName>
    </submittedName>
</protein>
<dbReference type="Proteomes" id="UP000708208">
    <property type="component" value="Unassembled WGS sequence"/>
</dbReference>
<feature type="compositionally biased region" description="Low complexity" evidence="1">
    <location>
        <begin position="37"/>
        <end position="50"/>
    </location>
</feature>
<dbReference type="AlphaFoldDB" id="A0A8J2PAE1"/>